<dbReference type="OrthoDB" id="3232309at2759"/>
<gene>
    <name evidence="4" type="ORF">BMF94_5179</name>
</gene>
<feature type="region of interest" description="Disordered" evidence="1">
    <location>
        <begin position="320"/>
        <end position="376"/>
    </location>
</feature>
<feature type="region of interest" description="Disordered" evidence="1">
    <location>
        <begin position="392"/>
        <end position="417"/>
    </location>
</feature>
<feature type="compositionally biased region" description="Polar residues" evidence="1">
    <location>
        <begin position="341"/>
        <end position="350"/>
    </location>
</feature>
<keyword evidence="2" id="KW-1133">Transmembrane helix</keyword>
<dbReference type="InterPro" id="IPR044926">
    <property type="entry name" value="RGS_subdomain_2"/>
</dbReference>
<dbReference type="PANTHER" id="PTHR39466:SF1">
    <property type="entry name" value="RGS DOMAIN-CONTAINING PROTEIN"/>
    <property type="match status" value="1"/>
</dbReference>
<evidence type="ECO:0000256" key="1">
    <source>
        <dbReference type="SAM" id="MobiDB-lite"/>
    </source>
</evidence>
<evidence type="ECO:0000313" key="5">
    <source>
        <dbReference type="Proteomes" id="UP000237144"/>
    </source>
</evidence>
<dbReference type="AlphaFoldDB" id="A0A2S5B4W3"/>
<evidence type="ECO:0000313" key="4">
    <source>
        <dbReference type="EMBL" id="POY71818.1"/>
    </source>
</evidence>
<dbReference type="Proteomes" id="UP000237144">
    <property type="component" value="Unassembled WGS sequence"/>
</dbReference>
<dbReference type="STRING" id="741276.A0A2S5B4W3"/>
<proteinExistence type="predicted"/>
<feature type="transmembrane region" description="Helical" evidence="2">
    <location>
        <begin position="242"/>
        <end position="266"/>
    </location>
</feature>
<reference evidence="4 5" key="1">
    <citation type="journal article" date="2018" name="Front. Microbiol.">
        <title>Prospects for Fungal Bioremediation of Acidic Radioactive Waste Sites: Characterization and Genome Sequence of Rhodotorula taiwanensis MD1149.</title>
        <authorList>
            <person name="Tkavc R."/>
            <person name="Matrosova V.Y."/>
            <person name="Grichenko O.E."/>
            <person name="Gostincar C."/>
            <person name="Volpe R.P."/>
            <person name="Klimenkova P."/>
            <person name="Gaidamakova E.K."/>
            <person name="Zhou C.E."/>
            <person name="Stewart B.J."/>
            <person name="Lyman M.G."/>
            <person name="Malfatti S.A."/>
            <person name="Rubinfeld B."/>
            <person name="Courtot M."/>
            <person name="Singh J."/>
            <person name="Dalgard C.L."/>
            <person name="Hamilton T."/>
            <person name="Frey K.G."/>
            <person name="Gunde-Cimerman N."/>
            <person name="Dugan L."/>
            <person name="Daly M.J."/>
        </authorList>
    </citation>
    <scope>NUCLEOTIDE SEQUENCE [LARGE SCALE GENOMIC DNA]</scope>
    <source>
        <strain evidence="4 5">MD1149</strain>
    </source>
</reference>
<feature type="region of interest" description="Disordered" evidence="1">
    <location>
        <begin position="1"/>
        <end position="33"/>
    </location>
</feature>
<evidence type="ECO:0000259" key="3">
    <source>
        <dbReference type="PROSITE" id="PS50132"/>
    </source>
</evidence>
<feature type="transmembrane region" description="Helical" evidence="2">
    <location>
        <begin position="278"/>
        <end position="301"/>
    </location>
</feature>
<organism evidence="4 5">
    <name type="scientific">Rhodotorula taiwanensis</name>
    <dbReference type="NCBI Taxonomy" id="741276"/>
    <lineage>
        <taxon>Eukaryota</taxon>
        <taxon>Fungi</taxon>
        <taxon>Dikarya</taxon>
        <taxon>Basidiomycota</taxon>
        <taxon>Pucciniomycotina</taxon>
        <taxon>Microbotryomycetes</taxon>
        <taxon>Sporidiobolales</taxon>
        <taxon>Sporidiobolaceae</taxon>
        <taxon>Rhodotorula</taxon>
    </lineage>
</organism>
<protein>
    <recommendedName>
        <fullName evidence="3">RGS domain-containing protein</fullName>
    </recommendedName>
</protein>
<dbReference type="Pfam" id="PF00615">
    <property type="entry name" value="RGS"/>
    <property type="match status" value="1"/>
</dbReference>
<accession>A0A2S5B4W3</accession>
<dbReference type="SUPFAM" id="SSF48097">
    <property type="entry name" value="Regulator of G-protein signaling, RGS"/>
    <property type="match status" value="1"/>
</dbReference>
<dbReference type="InterPro" id="IPR036305">
    <property type="entry name" value="RGS_sf"/>
</dbReference>
<feature type="transmembrane region" description="Helical" evidence="2">
    <location>
        <begin position="452"/>
        <end position="474"/>
    </location>
</feature>
<dbReference type="PANTHER" id="PTHR39466">
    <property type="entry name" value="RGS DOMAIN-CONTAINING PROTEIN"/>
    <property type="match status" value="1"/>
</dbReference>
<feature type="domain" description="RGS" evidence="3">
    <location>
        <begin position="117"/>
        <end position="221"/>
    </location>
</feature>
<dbReference type="InterPro" id="IPR016137">
    <property type="entry name" value="RGS"/>
</dbReference>
<dbReference type="PROSITE" id="PS50132">
    <property type="entry name" value="RGS"/>
    <property type="match status" value="1"/>
</dbReference>
<sequence length="478" mass="52607">MSGAAPVSSAPTQHASVDRPRRLRRRNAPACPPKGRYRISEVAKLPNRIVHPGALIEKELLAAENGPRDVEKADAIDPYGGVTAGVVRGTHRVKLCDVKMEDVLQNRHTPPLTLRDFEDFLCFRQKSAENLYFYLWLEAYTRLFDAHPPSHRPRAEILALTKSFRTAVDTFFSESSPLELNVPSDVRREVDEHIRRVTASDEPFLPPTAFNRVHHEASESLAISFKAFRKQVVRNADRNRGWFAMFLGITTWALGLVPTIVCCVLNKSRGWRAFGIPLWWFGPVVALGGWGKTCLVIYMFGDHRQLYPWELANEGRDTDTIASGAESDADTSDPWGFASSPRLSATSTRDSSLDDKSRPLSPDGYVHTAASSSPSPRHSAFFDLGYIPRGSRPTTASESGSDGAHSGSRRSSTTPGGLYFAPAAADLPPSSRVWAPFTKQLSPIVARAQRNLVATAALYGLVIMAITAAICLSVPNRK</sequence>
<comment type="caution">
    <text evidence="4">The sequence shown here is derived from an EMBL/GenBank/DDBJ whole genome shotgun (WGS) entry which is preliminary data.</text>
</comment>
<name>A0A2S5B4W3_9BASI</name>
<keyword evidence="2" id="KW-0812">Transmembrane</keyword>
<dbReference type="Gene3D" id="1.10.167.10">
    <property type="entry name" value="Regulator of G-protein Signalling 4, domain 2"/>
    <property type="match status" value="1"/>
</dbReference>
<keyword evidence="5" id="KW-1185">Reference proteome</keyword>
<keyword evidence="2" id="KW-0472">Membrane</keyword>
<dbReference type="EMBL" id="PJQD01000072">
    <property type="protein sequence ID" value="POY71818.1"/>
    <property type="molecule type" value="Genomic_DNA"/>
</dbReference>
<evidence type="ECO:0000256" key="2">
    <source>
        <dbReference type="SAM" id="Phobius"/>
    </source>
</evidence>